<evidence type="ECO:0000313" key="1">
    <source>
        <dbReference type="EMBL" id="HCW69755.1"/>
    </source>
</evidence>
<evidence type="ECO:0000313" key="2">
    <source>
        <dbReference type="Proteomes" id="UP000264179"/>
    </source>
</evidence>
<protein>
    <submittedName>
        <fullName evidence="1">NADH pyrophosphatase</fullName>
    </submittedName>
</protein>
<feature type="non-terminal residue" evidence="1">
    <location>
        <position position="32"/>
    </location>
</feature>
<dbReference type="EMBL" id="DPOP01000166">
    <property type="protein sequence ID" value="HCW69755.1"/>
    <property type="molecule type" value="Genomic_DNA"/>
</dbReference>
<sequence>MDRLFYESVDLDRDAVLRKSVNWRQSLLVEDS</sequence>
<dbReference type="AlphaFoldDB" id="A0A3D5NE74"/>
<organism evidence="1 2">
    <name type="scientific">Thalassospira lucentensis</name>
    <dbReference type="NCBI Taxonomy" id="168935"/>
    <lineage>
        <taxon>Bacteria</taxon>
        <taxon>Pseudomonadati</taxon>
        <taxon>Pseudomonadota</taxon>
        <taxon>Alphaproteobacteria</taxon>
        <taxon>Rhodospirillales</taxon>
        <taxon>Thalassospiraceae</taxon>
        <taxon>Thalassospira</taxon>
    </lineage>
</organism>
<reference evidence="1 2" key="1">
    <citation type="journal article" date="2018" name="Nat. Biotechnol.">
        <title>A standardized bacterial taxonomy based on genome phylogeny substantially revises the tree of life.</title>
        <authorList>
            <person name="Parks D.H."/>
            <person name="Chuvochina M."/>
            <person name="Waite D.W."/>
            <person name="Rinke C."/>
            <person name="Skarshewski A."/>
            <person name="Chaumeil P.A."/>
            <person name="Hugenholtz P."/>
        </authorList>
    </citation>
    <scope>NUCLEOTIDE SEQUENCE [LARGE SCALE GENOMIC DNA]</scope>
    <source>
        <strain evidence="1">UBA9881</strain>
    </source>
</reference>
<gene>
    <name evidence="1" type="ORF">DHR80_21630</name>
</gene>
<comment type="caution">
    <text evidence="1">The sequence shown here is derived from an EMBL/GenBank/DDBJ whole genome shotgun (WGS) entry which is preliminary data.</text>
</comment>
<dbReference type="Proteomes" id="UP000264179">
    <property type="component" value="Unassembled WGS sequence"/>
</dbReference>
<accession>A0A3D5NE74</accession>
<proteinExistence type="predicted"/>
<name>A0A3D5NE74_9PROT</name>